<comment type="caution">
    <text evidence="1">The sequence shown here is derived from an EMBL/GenBank/DDBJ whole genome shotgun (WGS) entry which is preliminary data.</text>
</comment>
<gene>
    <name evidence="1" type="ORF">DEBURN_LOCUS10798</name>
</gene>
<protein>
    <submittedName>
        <fullName evidence="1">9881_t:CDS:1</fullName>
    </submittedName>
</protein>
<dbReference type="Proteomes" id="UP000789706">
    <property type="component" value="Unassembled WGS sequence"/>
</dbReference>
<evidence type="ECO:0000313" key="1">
    <source>
        <dbReference type="EMBL" id="CAG8631549.1"/>
    </source>
</evidence>
<dbReference type="EMBL" id="CAJVPK010003849">
    <property type="protein sequence ID" value="CAG8631549.1"/>
    <property type="molecule type" value="Genomic_DNA"/>
</dbReference>
<reference evidence="1" key="1">
    <citation type="submission" date="2021-06" db="EMBL/GenBank/DDBJ databases">
        <authorList>
            <person name="Kallberg Y."/>
            <person name="Tangrot J."/>
            <person name="Rosling A."/>
        </authorList>
    </citation>
    <scope>NUCLEOTIDE SEQUENCE</scope>
    <source>
        <strain evidence="1">AZ414A</strain>
    </source>
</reference>
<keyword evidence="2" id="KW-1185">Reference proteome</keyword>
<feature type="non-terminal residue" evidence="1">
    <location>
        <position position="519"/>
    </location>
</feature>
<dbReference type="AlphaFoldDB" id="A0A9N9DCU2"/>
<organism evidence="1 2">
    <name type="scientific">Diversispora eburnea</name>
    <dbReference type="NCBI Taxonomy" id="1213867"/>
    <lineage>
        <taxon>Eukaryota</taxon>
        <taxon>Fungi</taxon>
        <taxon>Fungi incertae sedis</taxon>
        <taxon>Mucoromycota</taxon>
        <taxon>Glomeromycotina</taxon>
        <taxon>Glomeromycetes</taxon>
        <taxon>Diversisporales</taxon>
        <taxon>Diversisporaceae</taxon>
        <taxon>Diversispora</taxon>
    </lineage>
</organism>
<proteinExistence type="predicted"/>
<name>A0A9N9DCU2_9GLOM</name>
<accession>A0A9N9DCU2</accession>
<feature type="non-terminal residue" evidence="1">
    <location>
        <position position="1"/>
    </location>
</feature>
<evidence type="ECO:0000313" key="2">
    <source>
        <dbReference type="Proteomes" id="UP000789706"/>
    </source>
</evidence>
<sequence>QALPYGGMPSSALNRKMEETDPLLIDAIAQVDTFHDQEDYYIDYARGQIVDRRLEESWLEIANPVRHPELSLVQAMGVNADTQVPERSWSKQAIRIGRNKIHNQLKDSTHVFSTQREVAKNTLWGNYHPYNELVCKYTNSGNNAPPYVPWRHIMGETELPVQKYGKVPDSYTTSLKYRNIMLQKPDQPWNLQQYANTTGLHIAPSKDKNIMLQKSDQSWSLQQDVNGTRHIPFNMYMILATKGMVQTETEFGQNKNFQLTKPGGASLIPAMHSKEQKGDQQLVLPSSFEKSIPKNSRELILPSNPYPLSEMQHEDQQRRLSLQDLTSHSETFRRPILTSNSYPMSRIQHEEQERHLTLQDITSHTVTFRRPILTSDPYSIDEMQREDQERNLPLQDVTFNTGIFRRPILPSDLEFLYWQQQEDQNRNFVPSSQKLHPAKGVLPAIYSEKAVQGSLVSNAFPNAHLANIAGHIGDATVLGNSEETVFGSNASGGYGTAPTGPKTLRAYKESDSMNLHDGL</sequence>